<evidence type="ECO:0000313" key="1">
    <source>
        <dbReference type="EMBL" id="KKL50750.1"/>
    </source>
</evidence>
<organism evidence="1">
    <name type="scientific">marine sediment metagenome</name>
    <dbReference type="NCBI Taxonomy" id="412755"/>
    <lineage>
        <taxon>unclassified sequences</taxon>
        <taxon>metagenomes</taxon>
        <taxon>ecological metagenomes</taxon>
    </lineage>
</organism>
<reference evidence="1" key="1">
    <citation type="journal article" date="2015" name="Nature">
        <title>Complex archaea that bridge the gap between prokaryotes and eukaryotes.</title>
        <authorList>
            <person name="Spang A."/>
            <person name="Saw J.H."/>
            <person name="Jorgensen S.L."/>
            <person name="Zaremba-Niedzwiedzka K."/>
            <person name="Martijn J."/>
            <person name="Lind A.E."/>
            <person name="van Eijk R."/>
            <person name="Schleper C."/>
            <person name="Guy L."/>
            <person name="Ettema T.J."/>
        </authorList>
    </citation>
    <scope>NUCLEOTIDE SEQUENCE</scope>
</reference>
<dbReference type="AlphaFoldDB" id="A0A0F9F0J9"/>
<comment type="caution">
    <text evidence="1">The sequence shown here is derived from an EMBL/GenBank/DDBJ whole genome shotgun (WGS) entry which is preliminary data.</text>
</comment>
<name>A0A0F9F0J9_9ZZZZ</name>
<proteinExistence type="predicted"/>
<accession>A0A0F9F0J9</accession>
<dbReference type="EMBL" id="LAZR01032485">
    <property type="protein sequence ID" value="KKL50750.1"/>
    <property type="molecule type" value="Genomic_DNA"/>
</dbReference>
<protein>
    <submittedName>
        <fullName evidence="1">Uncharacterized protein</fullName>
    </submittedName>
</protein>
<sequence length="90" mass="10293">MKTLIDDISKKRHITTKYALANTTEEQNNAVMVLLDWLPNSEDKAEYLLFIEGIDRLEAFSVPFLNIIVQLSAYDPVLLKATELGIIKRK</sequence>
<gene>
    <name evidence="1" type="ORF">LCGC14_2302360</name>
</gene>